<keyword evidence="8" id="KW-1185">Reference proteome</keyword>
<evidence type="ECO:0000256" key="1">
    <source>
        <dbReference type="ARBA" id="ARBA00004418"/>
    </source>
</evidence>
<sequence length="606" mass="70090">MRSSWLKRLRRFLSSRFPDLNSLREARRTTHPNFTFGDLNLDAALRQAKLGKGYARTPSTKERLKELNEGKVTLPPHSPWRGDYTDWVADPFNDRNWRFQFHTLRWINPYLWDALAGNEDSKAEWKRIVRSWAHDNTPHRRARDEYAWMDMTDGNRAIQISIGAPLIDSDDAWYINLLVEHRNWLLEDKNIVQGNHGLHQNLGLFVVSAVLSDETSIYKAIDRLTTHILEAFDDNGLTDEGSVGYHQMNLVWWRQAQQRLELEGYSFPPEAAQRLDSAGVTMGHLLLPDGTMPQIGDGNRGKGRRGLHGFLDQVNKGTIRDTDRPIVQHYKNGFTVSRSGWGETRPLKDESHTVVRHGRDLLRHSHDDRGSVHIYTAGRRWITDGGFHSYQQNDPDRIYTKSRLAHSLVDIPAQNHDITGDVPVILTESRSDLHSVEILDANFDTASWQRRVVFLPKQDIWVIWDRIEGANEERVQQQWLLDVGVVAEQLDETTLSLHDRRNELHMQWLGTQPNFDITRGDPKSNSKRGLIGLRWKDMKPTTSVHANFYTKDVESIVIISLQDKPSETIKLINHEPMESFELKLNSPEQMSRLKFQKESTRLIPDL</sequence>
<dbReference type="Gene3D" id="2.70.98.70">
    <property type="match status" value="1"/>
</dbReference>
<dbReference type="RefSeq" id="WP_343957905.1">
    <property type="nucleotide sequence ID" value="NZ_BAAAMN010000039.1"/>
</dbReference>
<evidence type="ECO:0000259" key="5">
    <source>
        <dbReference type="Pfam" id="PF07940"/>
    </source>
</evidence>
<gene>
    <name evidence="7" type="ORF">GCM10009720_18650</name>
</gene>
<evidence type="ECO:0000259" key="6">
    <source>
        <dbReference type="Pfam" id="PF16889"/>
    </source>
</evidence>
<dbReference type="Pfam" id="PF16889">
    <property type="entry name" value="Hepar_II_III_N"/>
    <property type="match status" value="1"/>
</dbReference>
<keyword evidence="2" id="KW-0732">Signal</keyword>
<dbReference type="EMBL" id="BAAAMN010000039">
    <property type="protein sequence ID" value="GAA2038474.1"/>
    <property type="molecule type" value="Genomic_DNA"/>
</dbReference>
<dbReference type="Gene3D" id="1.50.10.100">
    <property type="entry name" value="Chondroitin AC/alginate lyase"/>
    <property type="match status" value="1"/>
</dbReference>
<dbReference type="SUPFAM" id="SSF48230">
    <property type="entry name" value="Chondroitin AC/alginate lyase"/>
    <property type="match status" value="1"/>
</dbReference>
<dbReference type="InterPro" id="IPR008929">
    <property type="entry name" value="Chondroitin_lyas"/>
</dbReference>
<name>A0ABP5G1N5_9MICC</name>
<comment type="subcellular location">
    <subcellularLocation>
        <location evidence="1">Periplasm</location>
    </subcellularLocation>
</comment>
<evidence type="ECO:0000313" key="8">
    <source>
        <dbReference type="Proteomes" id="UP001501461"/>
    </source>
</evidence>
<evidence type="ECO:0000313" key="7">
    <source>
        <dbReference type="EMBL" id="GAA2038474.1"/>
    </source>
</evidence>
<evidence type="ECO:0000256" key="3">
    <source>
        <dbReference type="ARBA" id="ARBA00022764"/>
    </source>
</evidence>
<dbReference type="PANTHER" id="PTHR39210:SF1">
    <property type="entry name" value="HEPARIN-SULFATE LYASE"/>
    <property type="match status" value="1"/>
</dbReference>
<accession>A0ABP5G1N5</accession>
<dbReference type="PANTHER" id="PTHR39210">
    <property type="entry name" value="HEPARIN-SULFATE LYASE"/>
    <property type="match status" value="1"/>
</dbReference>
<feature type="domain" description="Heparin-sulfate lyase N-terminal" evidence="6">
    <location>
        <begin position="81"/>
        <end position="301"/>
    </location>
</feature>
<evidence type="ECO:0008006" key="9">
    <source>
        <dbReference type="Google" id="ProtNLM"/>
    </source>
</evidence>
<dbReference type="Proteomes" id="UP001501461">
    <property type="component" value="Unassembled WGS sequence"/>
</dbReference>
<feature type="domain" description="Heparinase II/III-like C-terminal" evidence="5">
    <location>
        <begin position="358"/>
        <end position="504"/>
    </location>
</feature>
<protein>
    <recommendedName>
        <fullName evidence="9">Heparin-sulfate lyase N-terminal domain-containing protein</fullName>
    </recommendedName>
</protein>
<proteinExistence type="predicted"/>
<evidence type="ECO:0000256" key="4">
    <source>
        <dbReference type="ARBA" id="ARBA00023239"/>
    </source>
</evidence>
<reference evidence="8" key="1">
    <citation type="journal article" date="2019" name="Int. J. Syst. Evol. Microbiol.">
        <title>The Global Catalogue of Microorganisms (GCM) 10K type strain sequencing project: providing services to taxonomists for standard genome sequencing and annotation.</title>
        <authorList>
            <consortium name="The Broad Institute Genomics Platform"/>
            <consortium name="The Broad Institute Genome Sequencing Center for Infectious Disease"/>
            <person name="Wu L."/>
            <person name="Ma J."/>
        </authorList>
    </citation>
    <scope>NUCLEOTIDE SEQUENCE [LARGE SCALE GENOMIC DNA]</scope>
    <source>
        <strain evidence="8">JCM 13595</strain>
    </source>
</reference>
<evidence type="ECO:0000256" key="2">
    <source>
        <dbReference type="ARBA" id="ARBA00022729"/>
    </source>
</evidence>
<comment type="caution">
    <text evidence="7">The sequence shown here is derived from an EMBL/GenBank/DDBJ whole genome shotgun (WGS) entry which is preliminary data.</text>
</comment>
<keyword evidence="3" id="KW-0574">Periplasm</keyword>
<keyword evidence="4" id="KW-0456">Lyase</keyword>
<organism evidence="7 8">
    <name type="scientific">Yaniella flava</name>
    <dbReference type="NCBI Taxonomy" id="287930"/>
    <lineage>
        <taxon>Bacteria</taxon>
        <taxon>Bacillati</taxon>
        <taxon>Actinomycetota</taxon>
        <taxon>Actinomycetes</taxon>
        <taxon>Micrococcales</taxon>
        <taxon>Micrococcaceae</taxon>
        <taxon>Yaniella</taxon>
    </lineage>
</organism>
<dbReference type="InterPro" id="IPR012480">
    <property type="entry name" value="Hepar_II_III_C"/>
</dbReference>
<dbReference type="Pfam" id="PF07940">
    <property type="entry name" value="Hepar_II_III_C"/>
    <property type="match status" value="1"/>
</dbReference>
<dbReference type="InterPro" id="IPR031680">
    <property type="entry name" value="Hepar_II_III_N"/>
</dbReference>